<comment type="caution">
    <text evidence="2">The sequence shown here is derived from an EMBL/GenBank/DDBJ whole genome shotgun (WGS) entry which is preliminary data.</text>
</comment>
<feature type="region of interest" description="Disordered" evidence="1">
    <location>
        <begin position="46"/>
        <end position="91"/>
    </location>
</feature>
<evidence type="ECO:0000256" key="1">
    <source>
        <dbReference type="SAM" id="MobiDB-lite"/>
    </source>
</evidence>
<reference evidence="2" key="1">
    <citation type="submission" date="2022-03" db="EMBL/GenBank/DDBJ databases">
        <authorList>
            <person name="Lindestad O."/>
        </authorList>
    </citation>
    <scope>NUCLEOTIDE SEQUENCE</scope>
</reference>
<accession>A0A8S4QKH2</accession>
<dbReference type="EMBL" id="CAKXAJ010007564">
    <property type="protein sequence ID" value="CAH2210483.1"/>
    <property type="molecule type" value="Genomic_DNA"/>
</dbReference>
<keyword evidence="3" id="KW-1185">Reference proteome</keyword>
<evidence type="ECO:0000313" key="3">
    <source>
        <dbReference type="Proteomes" id="UP000838756"/>
    </source>
</evidence>
<feature type="non-terminal residue" evidence="2">
    <location>
        <position position="1"/>
    </location>
</feature>
<sequence>IASDEQRQAGLIVLPPIVLGYDELIEDNEKSEKKQKLVHELSPDMTEHHVSHEYEHVQKYPSNCNDRQNYRPRPKPQYSAGKVESKLCNHG</sequence>
<protein>
    <submittedName>
        <fullName evidence="2">Jg14457 protein</fullName>
    </submittedName>
</protein>
<evidence type="ECO:0000313" key="2">
    <source>
        <dbReference type="EMBL" id="CAH2210483.1"/>
    </source>
</evidence>
<dbReference type="OrthoDB" id="6932595at2759"/>
<name>A0A8S4QKH2_9NEOP</name>
<organism evidence="2 3">
    <name type="scientific">Pararge aegeria aegeria</name>
    <dbReference type="NCBI Taxonomy" id="348720"/>
    <lineage>
        <taxon>Eukaryota</taxon>
        <taxon>Metazoa</taxon>
        <taxon>Ecdysozoa</taxon>
        <taxon>Arthropoda</taxon>
        <taxon>Hexapoda</taxon>
        <taxon>Insecta</taxon>
        <taxon>Pterygota</taxon>
        <taxon>Neoptera</taxon>
        <taxon>Endopterygota</taxon>
        <taxon>Lepidoptera</taxon>
        <taxon>Glossata</taxon>
        <taxon>Ditrysia</taxon>
        <taxon>Papilionoidea</taxon>
        <taxon>Nymphalidae</taxon>
        <taxon>Satyrinae</taxon>
        <taxon>Satyrini</taxon>
        <taxon>Parargina</taxon>
        <taxon>Pararge</taxon>
    </lineage>
</organism>
<dbReference type="AlphaFoldDB" id="A0A8S4QKH2"/>
<dbReference type="Proteomes" id="UP000838756">
    <property type="component" value="Unassembled WGS sequence"/>
</dbReference>
<feature type="compositionally biased region" description="Basic and acidic residues" evidence="1">
    <location>
        <begin position="46"/>
        <end position="58"/>
    </location>
</feature>
<gene>
    <name evidence="2" type="primary">jg14457</name>
    <name evidence="2" type="ORF">PAEG_LOCUS2388</name>
</gene>
<proteinExistence type="predicted"/>